<dbReference type="AlphaFoldDB" id="A0A380TAC3"/>
<evidence type="ECO:0000313" key="2">
    <source>
        <dbReference type="EMBL" id="SUS04724.1"/>
    </source>
</evidence>
<name>A0A380TAC3_9ZZZZ</name>
<feature type="region of interest" description="Disordered" evidence="1">
    <location>
        <begin position="27"/>
        <end position="56"/>
    </location>
</feature>
<proteinExistence type="predicted"/>
<sequence length="56" mass="6066">MESVTIKKNTREGTREYCGLTGQADRCRHDTAREGRAPVPASGGGRAAELPVQHRS</sequence>
<dbReference type="EMBL" id="UIDG01000048">
    <property type="protein sequence ID" value="SUS04724.1"/>
    <property type="molecule type" value="Genomic_DNA"/>
</dbReference>
<evidence type="ECO:0000256" key="1">
    <source>
        <dbReference type="SAM" id="MobiDB-lite"/>
    </source>
</evidence>
<gene>
    <name evidence="2" type="ORF">DF3PB_1410010</name>
</gene>
<protein>
    <submittedName>
        <fullName evidence="2">Uncharacterized protein</fullName>
    </submittedName>
</protein>
<accession>A0A380TAC3</accession>
<feature type="compositionally biased region" description="Basic and acidic residues" evidence="1">
    <location>
        <begin position="27"/>
        <end position="36"/>
    </location>
</feature>
<reference evidence="2" key="1">
    <citation type="submission" date="2018-07" db="EMBL/GenBank/DDBJ databases">
        <authorList>
            <person name="Quirk P.G."/>
            <person name="Krulwich T.A."/>
        </authorList>
    </citation>
    <scope>NUCLEOTIDE SEQUENCE</scope>
</reference>
<organism evidence="2">
    <name type="scientific">metagenome</name>
    <dbReference type="NCBI Taxonomy" id="256318"/>
    <lineage>
        <taxon>unclassified sequences</taxon>
        <taxon>metagenomes</taxon>
    </lineage>
</organism>